<proteinExistence type="predicted"/>
<feature type="domain" description="Histidine kinase" evidence="7">
    <location>
        <begin position="155"/>
        <end position="374"/>
    </location>
</feature>
<reference evidence="8 9" key="1">
    <citation type="submission" date="2020-04" db="EMBL/GenBank/DDBJ databases">
        <title>Rhodospirillaceae bacterium KN72 isolated from deep sea.</title>
        <authorList>
            <person name="Zhang D.-C."/>
        </authorList>
    </citation>
    <scope>NUCLEOTIDE SEQUENCE [LARGE SCALE GENOMIC DNA]</scope>
    <source>
        <strain evidence="8 9">KN72</strain>
    </source>
</reference>
<evidence type="ECO:0000313" key="9">
    <source>
        <dbReference type="Proteomes" id="UP000539372"/>
    </source>
</evidence>
<keyword evidence="6" id="KW-0902">Two-component regulatory system</keyword>
<keyword evidence="3" id="KW-0597">Phosphoprotein</keyword>
<dbReference type="SMART" id="SM00388">
    <property type="entry name" value="HisKA"/>
    <property type="match status" value="1"/>
</dbReference>
<comment type="catalytic activity">
    <reaction evidence="1">
        <text>ATP + protein L-histidine = ADP + protein N-phospho-L-histidine.</text>
        <dbReference type="EC" id="2.7.13.3"/>
    </reaction>
</comment>
<dbReference type="InterPro" id="IPR050736">
    <property type="entry name" value="Sensor_HK_Regulatory"/>
</dbReference>
<dbReference type="SUPFAM" id="SSF52172">
    <property type="entry name" value="CheY-like"/>
    <property type="match status" value="1"/>
</dbReference>
<evidence type="ECO:0000256" key="5">
    <source>
        <dbReference type="ARBA" id="ARBA00022777"/>
    </source>
</evidence>
<dbReference type="InterPro" id="IPR003594">
    <property type="entry name" value="HATPase_dom"/>
</dbReference>
<protein>
    <recommendedName>
        <fullName evidence="2">histidine kinase</fullName>
        <ecNumber evidence="2">2.7.13.3</ecNumber>
    </recommendedName>
</protein>
<dbReference type="CDD" id="cd00082">
    <property type="entry name" value="HisKA"/>
    <property type="match status" value="1"/>
</dbReference>
<dbReference type="PRINTS" id="PR00344">
    <property type="entry name" value="BCTRLSENSOR"/>
</dbReference>
<gene>
    <name evidence="8" type="ORF">HH303_03140</name>
</gene>
<evidence type="ECO:0000256" key="2">
    <source>
        <dbReference type="ARBA" id="ARBA00012438"/>
    </source>
</evidence>
<evidence type="ECO:0000259" key="7">
    <source>
        <dbReference type="PROSITE" id="PS50109"/>
    </source>
</evidence>
<dbReference type="Pfam" id="PF00512">
    <property type="entry name" value="HisKA"/>
    <property type="match status" value="1"/>
</dbReference>
<organism evidence="8 9">
    <name type="scientific">Pacificispira spongiicola</name>
    <dbReference type="NCBI Taxonomy" id="2729598"/>
    <lineage>
        <taxon>Bacteria</taxon>
        <taxon>Pseudomonadati</taxon>
        <taxon>Pseudomonadota</taxon>
        <taxon>Alphaproteobacteria</taxon>
        <taxon>Rhodospirillales</taxon>
        <taxon>Rhodospirillaceae</taxon>
        <taxon>Pacificispira</taxon>
    </lineage>
</organism>
<sequence length="394" mass="43523">MTGISFLLVDDDVDFHPVFEPVLEQALPRSRIVLDRAVSLDGAMAALREKPYSLTFVNYRVGAETGVELIRRCALERIRLSAVILSDDGAGSEEAETEALAYGAFEFLDRTNITPKGLSRVIHSAWNTATRREELRNALRQVQESAAAKSLFLSNMSHELRTPLNGVLGFAEMLQLDLIATDPDKVKEYAANIIVSGQRLMDLIVELLTLRRVQGDRFQTSRPIAGTDFFRTLCRRHETQARARNVAFNLNLPDQDFVMHTDVDTLRLAFRPILDNAVKFTDSGKSVEVIIAPETTGVLSVTIRDEGIGMNKQTVEMASHPFYQHDASFARRFEGAGIGLTVAENAVSVLEGTFEITSEIGMGTTVTVRLPVLANTEENDDRGKPDENVGSLIA</sequence>
<dbReference type="Gene3D" id="1.10.287.130">
    <property type="match status" value="1"/>
</dbReference>
<evidence type="ECO:0000313" key="8">
    <source>
        <dbReference type="EMBL" id="NMM43458.1"/>
    </source>
</evidence>
<accession>A0A7Y0DXV4</accession>
<dbReference type="InterPro" id="IPR005467">
    <property type="entry name" value="His_kinase_dom"/>
</dbReference>
<dbReference type="SUPFAM" id="SSF55874">
    <property type="entry name" value="ATPase domain of HSP90 chaperone/DNA topoisomerase II/histidine kinase"/>
    <property type="match status" value="1"/>
</dbReference>
<dbReference type="PANTHER" id="PTHR43711">
    <property type="entry name" value="TWO-COMPONENT HISTIDINE KINASE"/>
    <property type="match status" value="1"/>
</dbReference>
<dbReference type="InterPro" id="IPR011006">
    <property type="entry name" value="CheY-like_superfamily"/>
</dbReference>
<dbReference type="SUPFAM" id="SSF47384">
    <property type="entry name" value="Homodimeric domain of signal transducing histidine kinase"/>
    <property type="match status" value="1"/>
</dbReference>
<comment type="caution">
    <text evidence="8">The sequence shown here is derived from an EMBL/GenBank/DDBJ whole genome shotgun (WGS) entry which is preliminary data.</text>
</comment>
<dbReference type="InterPro" id="IPR003661">
    <property type="entry name" value="HisK_dim/P_dom"/>
</dbReference>
<dbReference type="PROSITE" id="PS50109">
    <property type="entry name" value="HIS_KIN"/>
    <property type="match status" value="1"/>
</dbReference>
<dbReference type="InterPro" id="IPR036097">
    <property type="entry name" value="HisK_dim/P_sf"/>
</dbReference>
<dbReference type="InterPro" id="IPR036890">
    <property type="entry name" value="HATPase_C_sf"/>
</dbReference>
<dbReference type="GO" id="GO:0000155">
    <property type="term" value="F:phosphorelay sensor kinase activity"/>
    <property type="evidence" value="ECO:0007669"/>
    <property type="project" value="InterPro"/>
</dbReference>
<dbReference type="Gene3D" id="3.40.50.2300">
    <property type="match status" value="1"/>
</dbReference>
<dbReference type="Proteomes" id="UP000539372">
    <property type="component" value="Unassembled WGS sequence"/>
</dbReference>
<evidence type="ECO:0000256" key="3">
    <source>
        <dbReference type="ARBA" id="ARBA00022553"/>
    </source>
</evidence>
<evidence type="ECO:0000256" key="6">
    <source>
        <dbReference type="ARBA" id="ARBA00023012"/>
    </source>
</evidence>
<dbReference type="SMART" id="SM00387">
    <property type="entry name" value="HATPase_c"/>
    <property type="match status" value="1"/>
</dbReference>
<dbReference type="RefSeq" id="WP_169623734.1">
    <property type="nucleotide sequence ID" value="NZ_JABBNT010000001.1"/>
</dbReference>
<dbReference type="PANTHER" id="PTHR43711:SF1">
    <property type="entry name" value="HISTIDINE KINASE 1"/>
    <property type="match status" value="1"/>
</dbReference>
<dbReference type="AlphaFoldDB" id="A0A7Y0DXV4"/>
<dbReference type="Gene3D" id="3.30.565.10">
    <property type="entry name" value="Histidine kinase-like ATPase, C-terminal domain"/>
    <property type="match status" value="1"/>
</dbReference>
<dbReference type="Pfam" id="PF02518">
    <property type="entry name" value="HATPase_c"/>
    <property type="match status" value="1"/>
</dbReference>
<keyword evidence="4" id="KW-0808">Transferase</keyword>
<evidence type="ECO:0000256" key="1">
    <source>
        <dbReference type="ARBA" id="ARBA00000085"/>
    </source>
</evidence>
<dbReference type="InterPro" id="IPR004358">
    <property type="entry name" value="Sig_transdc_His_kin-like_C"/>
</dbReference>
<dbReference type="EC" id="2.7.13.3" evidence="2"/>
<keyword evidence="5" id="KW-0418">Kinase</keyword>
<dbReference type="EMBL" id="JABBNT010000001">
    <property type="protein sequence ID" value="NMM43458.1"/>
    <property type="molecule type" value="Genomic_DNA"/>
</dbReference>
<evidence type="ECO:0000256" key="4">
    <source>
        <dbReference type="ARBA" id="ARBA00022679"/>
    </source>
</evidence>
<name>A0A7Y0DXV4_9PROT</name>
<keyword evidence="9" id="KW-1185">Reference proteome</keyword>